<dbReference type="AlphaFoldDB" id="A0A3N5CIN1"/>
<keyword evidence="2" id="KW-1185">Reference proteome</keyword>
<dbReference type="RefSeq" id="WP_123883175.1">
    <property type="nucleotide sequence ID" value="NZ_RPFZ01000002.1"/>
</dbReference>
<dbReference type="OrthoDB" id="5402191at2"/>
<sequence length="108" mass="11283">MRACALLAATALAGCGAGDAKPPGQIIECALEGAGSFAPDCTMQRGEGRGTDVLIVRHPDGSFRRFELGVPGRGIVTADGMEQAEVERGEGLVELRVGSDRYRIPVAR</sequence>
<accession>A0A3N5CIN1</accession>
<evidence type="ECO:0000313" key="1">
    <source>
        <dbReference type="EMBL" id="RPF68833.1"/>
    </source>
</evidence>
<gene>
    <name evidence="1" type="ORF">EG799_13835</name>
</gene>
<name>A0A3N5CIN1_9SPHN</name>
<comment type="caution">
    <text evidence="1">The sequence shown here is derived from an EMBL/GenBank/DDBJ whole genome shotgun (WGS) entry which is preliminary data.</text>
</comment>
<reference evidence="1 2" key="1">
    <citation type="submission" date="2018-11" db="EMBL/GenBank/DDBJ databases">
        <title>Erythrobacter spongiae sp. nov., isolated from a marine sponge.</title>
        <authorList>
            <person name="Zhuang L."/>
            <person name="Luo L."/>
        </authorList>
    </citation>
    <scope>NUCLEOTIDE SEQUENCE [LARGE SCALE GENOMIC DNA]</scope>
    <source>
        <strain evidence="1 2">HN-E23</strain>
    </source>
</reference>
<proteinExistence type="predicted"/>
<evidence type="ECO:0000313" key="2">
    <source>
        <dbReference type="Proteomes" id="UP000275232"/>
    </source>
</evidence>
<organism evidence="1 2">
    <name type="scientific">Aurantiacibacter spongiae</name>
    <dbReference type="NCBI Taxonomy" id="2488860"/>
    <lineage>
        <taxon>Bacteria</taxon>
        <taxon>Pseudomonadati</taxon>
        <taxon>Pseudomonadota</taxon>
        <taxon>Alphaproteobacteria</taxon>
        <taxon>Sphingomonadales</taxon>
        <taxon>Erythrobacteraceae</taxon>
        <taxon>Aurantiacibacter</taxon>
    </lineage>
</organism>
<dbReference type="EMBL" id="RPFZ01000002">
    <property type="protein sequence ID" value="RPF68833.1"/>
    <property type="molecule type" value="Genomic_DNA"/>
</dbReference>
<evidence type="ECO:0008006" key="3">
    <source>
        <dbReference type="Google" id="ProtNLM"/>
    </source>
</evidence>
<protein>
    <recommendedName>
        <fullName evidence="3">Lipoprotein</fullName>
    </recommendedName>
</protein>
<dbReference type="PROSITE" id="PS51257">
    <property type="entry name" value="PROKAR_LIPOPROTEIN"/>
    <property type="match status" value="1"/>
</dbReference>
<dbReference type="Proteomes" id="UP000275232">
    <property type="component" value="Unassembled WGS sequence"/>
</dbReference>